<evidence type="ECO:0000313" key="2">
    <source>
        <dbReference type="EMBL" id="KIW95193.1"/>
    </source>
</evidence>
<dbReference type="HOGENOM" id="CLU_1699733_0_0_1"/>
<dbReference type="RefSeq" id="XP_016621862.1">
    <property type="nucleotide sequence ID" value="XM_016761524.1"/>
</dbReference>
<feature type="domain" description="Xylose isomerase-like TIM barrel" evidence="1">
    <location>
        <begin position="31"/>
        <end position="165"/>
    </location>
</feature>
<dbReference type="Gene3D" id="3.20.20.150">
    <property type="entry name" value="Divalent-metal-dependent TIM barrel enzymes"/>
    <property type="match status" value="1"/>
</dbReference>
<dbReference type="SUPFAM" id="SSF51658">
    <property type="entry name" value="Xylose isomerase-like"/>
    <property type="match status" value="1"/>
</dbReference>
<dbReference type="AlphaFoldDB" id="A0A0D2HP66"/>
<dbReference type="InterPro" id="IPR036237">
    <property type="entry name" value="Xyl_isomerase-like_sf"/>
</dbReference>
<dbReference type="PANTHER" id="PTHR12110">
    <property type="entry name" value="HYDROXYPYRUVATE ISOMERASE"/>
    <property type="match status" value="1"/>
</dbReference>
<keyword evidence="3" id="KW-1185">Reference proteome</keyword>
<dbReference type="InterPro" id="IPR050312">
    <property type="entry name" value="IolE/XylAMocC-like"/>
</dbReference>
<dbReference type="OrthoDB" id="5360893at2759"/>
<dbReference type="InterPro" id="IPR013022">
    <property type="entry name" value="Xyl_isomerase-like_TIM-brl"/>
</dbReference>
<dbReference type="GeneID" id="27696705"/>
<dbReference type="PANTHER" id="PTHR12110:SF56">
    <property type="entry name" value="DEHYDRATASE, PUTATIVE (AFU_ORTHOLOGUE AFUA_6G08740)-RELATED"/>
    <property type="match status" value="1"/>
</dbReference>
<dbReference type="Proteomes" id="UP000053789">
    <property type="component" value="Unassembled WGS sequence"/>
</dbReference>
<evidence type="ECO:0000313" key="3">
    <source>
        <dbReference type="Proteomes" id="UP000053789"/>
    </source>
</evidence>
<organism evidence="2 3">
    <name type="scientific">Cladophialophora bantiana (strain ATCC 10958 / CBS 173.52 / CDC B-1940 / NIH 8579)</name>
    <name type="common">Xylohypha bantiana</name>
    <dbReference type="NCBI Taxonomy" id="1442370"/>
    <lineage>
        <taxon>Eukaryota</taxon>
        <taxon>Fungi</taxon>
        <taxon>Dikarya</taxon>
        <taxon>Ascomycota</taxon>
        <taxon>Pezizomycotina</taxon>
        <taxon>Eurotiomycetes</taxon>
        <taxon>Chaetothyriomycetidae</taxon>
        <taxon>Chaetothyriales</taxon>
        <taxon>Herpotrichiellaceae</taxon>
        <taxon>Cladophialophora</taxon>
    </lineage>
</organism>
<proteinExistence type="predicted"/>
<reference evidence="2" key="1">
    <citation type="submission" date="2015-01" db="EMBL/GenBank/DDBJ databases">
        <title>The Genome Sequence of Cladophialophora bantiana CBS 173.52.</title>
        <authorList>
            <consortium name="The Broad Institute Genomics Platform"/>
            <person name="Cuomo C."/>
            <person name="de Hoog S."/>
            <person name="Gorbushina A."/>
            <person name="Stielow B."/>
            <person name="Teixiera M."/>
            <person name="Abouelleil A."/>
            <person name="Chapman S.B."/>
            <person name="Priest M."/>
            <person name="Young S.K."/>
            <person name="Wortman J."/>
            <person name="Nusbaum C."/>
            <person name="Birren B."/>
        </authorList>
    </citation>
    <scope>NUCLEOTIDE SEQUENCE [LARGE SCALE GENOMIC DNA]</scope>
    <source>
        <strain evidence="2">CBS 173.52</strain>
    </source>
</reference>
<dbReference type="Pfam" id="PF01261">
    <property type="entry name" value="AP_endonuc_2"/>
    <property type="match status" value="1"/>
</dbReference>
<sequence>MASFNGKEIPICYASCSIGHESSKHTLPEKLKALANVGFDAIELSMSDILSYGQQVSKSKAKIDPKDYQTLRSVAAEIGKLCEKEGLKVLMLQPFANFEGWPRGNERKDAFERAKGWMSIMEAVGTDMLQIGSSDAEGISSRFDHLASDLAELADIFAEKGFRIA</sequence>
<evidence type="ECO:0000259" key="1">
    <source>
        <dbReference type="Pfam" id="PF01261"/>
    </source>
</evidence>
<dbReference type="VEuPathDB" id="FungiDB:Z519_03777"/>
<gene>
    <name evidence="2" type="ORF">Z519_03777</name>
</gene>
<protein>
    <recommendedName>
        <fullName evidence="1">Xylose isomerase-like TIM barrel domain-containing protein</fullName>
    </recommendedName>
</protein>
<dbReference type="EMBL" id="KN846984">
    <property type="protein sequence ID" value="KIW95193.1"/>
    <property type="molecule type" value="Genomic_DNA"/>
</dbReference>
<accession>A0A0D2HP66</accession>
<name>A0A0D2HP66_CLAB1</name>